<proteinExistence type="predicted"/>
<dbReference type="Pfam" id="PF00248">
    <property type="entry name" value="Aldo_ket_red"/>
    <property type="match status" value="1"/>
</dbReference>
<dbReference type="AlphaFoldDB" id="A0A0A8TB06"/>
<evidence type="ECO:0000313" key="2">
    <source>
        <dbReference type="EMBL" id="SCQ77545.1"/>
    </source>
</evidence>
<dbReference type="SUPFAM" id="SSF51430">
    <property type="entry name" value="NAD(P)-linked oxidoreductase"/>
    <property type="match status" value="1"/>
</dbReference>
<dbReference type="InterPro" id="IPR050523">
    <property type="entry name" value="AKR_Detox_Biosynth"/>
</dbReference>
<accession>A0A0A8TB06</accession>
<dbReference type="GO" id="GO:0005829">
    <property type="term" value="C:cytosol"/>
    <property type="evidence" value="ECO:0007669"/>
    <property type="project" value="TreeGrafter"/>
</dbReference>
<dbReference type="GeneID" id="61221951"/>
<dbReference type="PANTHER" id="PTHR43364:SF18">
    <property type="entry name" value="OXIDOREDUCTASE"/>
    <property type="match status" value="1"/>
</dbReference>
<organism evidence="2 3">
    <name type="scientific">Propionibacterium freudenreichii</name>
    <dbReference type="NCBI Taxonomy" id="1744"/>
    <lineage>
        <taxon>Bacteria</taxon>
        <taxon>Bacillati</taxon>
        <taxon>Actinomycetota</taxon>
        <taxon>Actinomycetes</taxon>
        <taxon>Propionibacteriales</taxon>
        <taxon>Propionibacteriaceae</taxon>
        <taxon>Propionibacterium</taxon>
    </lineage>
</organism>
<dbReference type="Gene3D" id="3.20.20.100">
    <property type="entry name" value="NADP-dependent oxidoreductase domain"/>
    <property type="match status" value="1"/>
</dbReference>
<dbReference type="OMA" id="PDHDWST"/>
<dbReference type="OrthoDB" id="3664926at2"/>
<dbReference type="Proteomes" id="UP000250080">
    <property type="component" value="Chromosome I"/>
</dbReference>
<name>A0A0A8TB06_9ACTN</name>
<evidence type="ECO:0000313" key="3">
    <source>
        <dbReference type="Proteomes" id="UP000250080"/>
    </source>
</evidence>
<sequence length="329" mass="35427">MRTRRVGASGLEVSQLGLGTMTWGGDTDLPTATDLVTTFVGAGGTLVDTAPAYGGGAAEQMLGRIMRTTLNREDVVLATKAGFGVRDGHQVIDTSRKAMLNDLAGSLRRLRTDHVDLWQVHAWSDTPLDETLAALDQAVRSGMARYVGVCNYIGWQIGTAATWQEAVPDRNRLVSAQVEYSLLARRAEIEVVPALKHHEMGLFAWSPIGRGVLTGKYRTGTPRDSRGGRKHFSWFVEPYLEERSRAVTDGVARAAEGLGLTPAQVALLWVRDAPGVTAPLLGARTTEQLQAYLGLDDVRLPEPIIAALDDITGGPNQGRAPAHRVDADA</sequence>
<dbReference type="InterPro" id="IPR023210">
    <property type="entry name" value="NADP_OxRdtase_dom"/>
</dbReference>
<protein>
    <submittedName>
        <fullName evidence="2">Aldo/keto reductase family oxidoreductase</fullName>
    </submittedName>
</protein>
<feature type="domain" description="NADP-dependent oxidoreductase" evidence="1">
    <location>
        <begin position="16"/>
        <end position="311"/>
    </location>
</feature>
<dbReference type="InterPro" id="IPR036812">
    <property type="entry name" value="NAD(P)_OxRdtase_dom_sf"/>
</dbReference>
<dbReference type="EMBL" id="LT618793">
    <property type="protein sequence ID" value="SCQ77545.1"/>
    <property type="molecule type" value="Genomic_DNA"/>
</dbReference>
<evidence type="ECO:0000259" key="1">
    <source>
        <dbReference type="Pfam" id="PF00248"/>
    </source>
</evidence>
<gene>
    <name evidence="2" type="ORF">PFR_JS23_855</name>
</gene>
<dbReference type="RefSeq" id="WP_013161282.1">
    <property type="nucleotide sequence ID" value="NZ_CCYN01000014.1"/>
</dbReference>
<dbReference type="PANTHER" id="PTHR43364">
    <property type="entry name" value="NADH-SPECIFIC METHYLGLYOXAL REDUCTASE-RELATED"/>
    <property type="match status" value="1"/>
</dbReference>
<reference evidence="2 3" key="1">
    <citation type="submission" date="2016-09" db="EMBL/GenBank/DDBJ databases">
        <authorList>
            <person name="Laine KS P."/>
        </authorList>
    </citation>
    <scope>NUCLEOTIDE SEQUENCE [LARGE SCALE GENOMIC DNA]</scope>
    <source>
        <strain evidence="2">PFRJS-23</strain>
    </source>
</reference>